<proteinExistence type="predicted"/>
<protein>
    <submittedName>
        <fullName evidence="1">Uncharacterized protein</fullName>
    </submittedName>
</protein>
<comment type="caution">
    <text evidence="1">The sequence shown here is derived from an EMBL/GenBank/DDBJ whole genome shotgun (WGS) entry which is preliminary data.</text>
</comment>
<dbReference type="AlphaFoldDB" id="A0A0F9U2E9"/>
<reference evidence="1" key="1">
    <citation type="journal article" date="2015" name="Nature">
        <title>Complex archaea that bridge the gap between prokaryotes and eukaryotes.</title>
        <authorList>
            <person name="Spang A."/>
            <person name="Saw J.H."/>
            <person name="Jorgensen S.L."/>
            <person name="Zaremba-Niedzwiedzka K."/>
            <person name="Martijn J."/>
            <person name="Lind A.E."/>
            <person name="van Eijk R."/>
            <person name="Schleper C."/>
            <person name="Guy L."/>
            <person name="Ettema T.J."/>
        </authorList>
    </citation>
    <scope>NUCLEOTIDE SEQUENCE</scope>
</reference>
<name>A0A0F9U2E9_9ZZZZ</name>
<accession>A0A0F9U2E9</accession>
<evidence type="ECO:0000313" key="1">
    <source>
        <dbReference type="EMBL" id="KKN47793.1"/>
    </source>
</evidence>
<organism evidence="1">
    <name type="scientific">marine sediment metagenome</name>
    <dbReference type="NCBI Taxonomy" id="412755"/>
    <lineage>
        <taxon>unclassified sequences</taxon>
        <taxon>metagenomes</taxon>
        <taxon>ecological metagenomes</taxon>
    </lineage>
</organism>
<sequence length="204" mass="22747">MSLLIANRNKQKYVVPSPEVAKLQLERNGFKIMYGVLSDKTLNKKERKEALGVIRVSLPDFEDTQGAGKEVDDAFGARIEAAEKDWASGRVAFYYRYPSNPEINALMLGHSINGEYDPQIFTKEKQDLDKFRIFIYESAVLFLVGWEGVATEEDGKEKPLEFTATNTGYIPESVMMGFSNEVMIPYISGVTNSGTGARSNAVPN</sequence>
<gene>
    <name evidence="1" type="ORF">LCGC14_0659140</name>
</gene>
<dbReference type="EMBL" id="LAZR01001256">
    <property type="protein sequence ID" value="KKN47793.1"/>
    <property type="molecule type" value="Genomic_DNA"/>
</dbReference>